<dbReference type="Proteomes" id="UP000008810">
    <property type="component" value="Chromosome 4"/>
</dbReference>
<proteinExistence type="predicted"/>
<evidence type="ECO:0000313" key="3">
    <source>
        <dbReference type="EnsemblPlants" id="KQJ85827"/>
    </source>
</evidence>
<reference evidence="2" key="2">
    <citation type="submission" date="2017-06" db="EMBL/GenBank/DDBJ databases">
        <title>WGS assembly of Brachypodium distachyon.</title>
        <authorList>
            <consortium name="The International Brachypodium Initiative"/>
            <person name="Lucas S."/>
            <person name="Harmon-Smith M."/>
            <person name="Lail K."/>
            <person name="Tice H."/>
            <person name="Grimwood J."/>
            <person name="Bruce D."/>
            <person name="Barry K."/>
            <person name="Shu S."/>
            <person name="Lindquist E."/>
            <person name="Wang M."/>
            <person name="Pitluck S."/>
            <person name="Vogel J.P."/>
            <person name="Garvin D.F."/>
            <person name="Mockler T.C."/>
            <person name="Schmutz J."/>
            <person name="Rokhsar D."/>
            <person name="Bevan M.W."/>
        </authorList>
    </citation>
    <scope>NUCLEOTIDE SEQUENCE</scope>
    <source>
        <strain evidence="2">Bd21</strain>
    </source>
</reference>
<dbReference type="AlphaFoldDB" id="A0A0Q3HCM1"/>
<keyword evidence="4" id="KW-1185">Reference proteome</keyword>
<evidence type="ECO:0000256" key="1">
    <source>
        <dbReference type="SAM" id="MobiDB-lite"/>
    </source>
</evidence>
<gene>
    <name evidence="2" type="ORF">BRADI_4g01905v3</name>
</gene>
<sequence length="108" mass="12402">MAAKFIRSIPGSQEPLDSPYQERDKEGSTAHCSTMGCRILSYAVSSPSSYAFLGQLLDQIYRGRETREMLRESRRLILALEHHHPCTRLGRWRLGGRVVQRVQKMEIV</sequence>
<name>A0A0Q3HCM1_BRADI</name>
<accession>A0A0Q3HCM1</accession>
<reference evidence="2 3" key="1">
    <citation type="journal article" date="2010" name="Nature">
        <title>Genome sequencing and analysis of the model grass Brachypodium distachyon.</title>
        <authorList>
            <consortium name="International Brachypodium Initiative"/>
        </authorList>
    </citation>
    <scope>NUCLEOTIDE SEQUENCE [LARGE SCALE GENOMIC DNA]</scope>
    <source>
        <strain evidence="2 3">Bd21</strain>
    </source>
</reference>
<dbReference type="InParanoid" id="A0A0Q3HCM1"/>
<dbReference type="EnsemblPlants" id="KQJ85827">
    <property type="protein sequence ID" value="KQJ85827"/>
    <property type="gene ID" value="BRADI_4g01905v3"/>
</dbReference>
<evidence type="ECO:0000313" key="4">
    <source>
        <dbReference type="Proteomes" id="UP000008810"/>
    </source>
</evidence>
<dbReference type="EMBL" id="CM000883">
    <property type="protein sequence ID" value="KQJ85827.1"/>
    <property type="molecule type" value="Genomic_DNA"/>
</dbReference>
<organism evidence="2">
    <name type="scientific">Brachypodium distachyon</name>
    <name type="common">Purple false brome</name>
    <name type="synonym">Trachynia distachya</name>
    <dbReference type="NCBI Taxonomy" id="15368"/>
    <lineage>
        <taxon>Eukaryota</taxon>
        <taxon>Viridiplantae</taxon>
        <taxon>Streptophyta</taxon>
        <taxon>Embryophyta</taxon>
        <taxon>Tracheophyta</taxon>
        <taxon>Spermatophyta</taxon>
        <taxon>Magnoliopsida</taxon>
        <taxon>Liliopsida</taxon>
        <taxon>Poales</taxon>
        <taxon>Poaceae</taxon>
        <taxon>BOP clade</taxon>
        <taxon>Pooideae</taxon>
        <taxon>Stipodae</taxon>
        <taxon>Brachypodieae</taxon>
        <taxon>Brachypodium</taxon>
    </lineage>
</organism>
<protein>
    <submittedName>
        <fullName evidence="2 3">Uncharacterized protein</fullName>
    </submittedName>
</protein>
<evidence type="ECO:0000313" key="2">
    <source>
        <dbReference type="EMBL" id="KQJ85827.1"/>
    </source>
</evidence>
<reference evidence="3" key="3">
    <citation type="submission" date="2018-08" db="UniProtKB">
        <authorList>
            <consortium name="EnsemblPlants"/>
        </authorList>
    </citation>
    <scope>IDENTIFICATION</scope>
    <source>
        <strain evidence="3">cv. Bd21</strain>
    </source>
</reference>
<feature type="region of interest" description="Disordered" evidence="1">
    <location>
        <begin position="1"/>
        <end position="27"/>
    </location>
</feature>
<dbReference type="Gramene" id="KQJ85827">
    <property type="protein sequence ID" value="KQJ85827"/>
    <property type="gene ID" value="BRADI_4g01905v3"/>
</dbReference>